<comment type="catalytic activity">
    <reaction evidence="1">
        <text>ATP + protein L-histidine = ADP + protein N-phospho-L-histidine.</text>
        <dbReference type="EC" id="2.7.13.3"/>
    </reaction>
</comment>
<dbReference type="AlphaFoldDB" id="A0A8A3S2L0"/>
<dbReference type="EC" id="2.7.13.3" evidence="3"/>
<evidence type="ECO:0000313" key="15">
    <source>
        <dbReference type="EMBL" id="QSZ66031.1"/>
    </source>
</evidence>
<dbReference type="PANTHER" id="PTHR42878">
    <property type="entry name" value="TWO-COMPONENT HISTIDINE KINASE"/>
    <property type="match status" value="1"/>
</dbReference>
<dbReference type="NCBIfam" id="TIGR00229">
    <property type="entry name" value="sensory_box"/>
    <property type="match status" value="1"/>
</dbReference>
<dbReference type="PROSITE" id="PS50109">
    <property type="entry name" value="HIS_KIN"/>
    <property type="match status" value="1"/>
</dbReference>
<feature type="transmembrane region" description="Helical" evidence="12">
    <location>
        <begin position="36"/>
        <end position="58"/>
    </location>
</feature>
<evidence type="ECO:0000256" key="7">
    <source>
        <dbReference type="ARBA" id="ARBA00022777"/>
    </source>
</evidence>
<evidence type="ECO:0000256" key="5">
    <source>
        <dbReference type="ARBA" id="ARBA00022692"/>
    </source>
</evidence>
<dbReference type="InterPro" id="IPR013656">
    <property type="entry name" value="PAS_4"/>
</dbReference>
<dbReference type="Pfam" id="PF02518">
    <property type="entry name" value="HATPase_c"/>
    <property type="match status" value="1"/>
</dbReference>
<sequence>MYAYIPGTFVMVASLAIASVIAFASWKRREASGARAFFVFALGVLVWSLGEGSALLPLGRNWQVFWGEAALVGVAVLVPAWMAFVMLYTGKEQRFTLAATLSAAIVPVTAVVLCLSNTMTITELVEGTPYLLITGAAYLVVIISIIFLVAMLLTAPAMYRRQIGFVLMGALIPWAAVLSPPLTASGLTPSAGWCVLCVMAAALAASAGALKEGLFGTVPLSKDRYFNALTDGIFVLDPQFRLIEANKKGEEMVRHHSEELTGLPAAEFINHFPELQKGYEGKYEATHVQSMKKADGSREHYELRISPITDWRSRTTGHFLLVRDISRLKETEDALRIAHKKVSILSEISQHDIKNQLEVIAGYGGILDEITPEDSEQKMYVRRILEASEMIAEHIAASKDYRDLGIRTPEWQSVAIEADQASRILKNHGIALDVEAGDLEIYADPLFRKVFYNLFENTIRHGGTVTTVKVSASEFEGRGVITVEDDGRGVAAEIKEKIFERQYGSHSGLGLFLTREILSATGISIRERGTPGRGARFEILVPPEGCRRPGPGGEHSG</sequence>
<dbReference type="GO" id="GO:0016020">
    <property type="term" value="C:membrane"/>
    <property type="evidence" value="ECO:0007669"/>
    <property type="project" value="UniProtKB-SubCell"/>
</dbReference>
<dbReference type="GO" id="GO:0007234">
    <property type="term" value="P:osmosensory signaling via phosphorelay pathway"/>
    <property type="evidence" value="ECO:0007669"/>
    <property type="project" value="TreeGrafter"/>
</dbReference>
<evidence type="ECO:0000256" key="11">
    <source>
        <dbReference type="ARBA" id="ARBA00023136"/>
    </source>
</evidence>
<dbReference type="InterPro" id="IPR031621">
    <property type="entry name" value="HisKA_7TM"/>
</dbReference>
<keyword evidence="16" id="KW-1185">Reference proteome</keyword>
<evidence type="ECO:0000256" key="6">
    <source>
        <dbReference type="ARBA" id="ARBA00022741"/>
    </source>
</evidence>
<dbReference type="InterPro" id="IPR000014">
    <property type="entry name" value="PAS"/>
</dbReference>
<keyword evidence="6" id="KW-0547">Nucleotide-binding</keyword>
<evidence type="ECO:0000256" key="9">
    <source>
        <dbReference type="ARBA" id="ARBA00022989"/>
    </source>
</evidence>
<proteinExistence type="predicted"/>
<evidence type="ECO:0000256" key="8">
    <source>
        <dbReference type="ARBA" id="ARBA00022840"/>
    </source>
</evidence>
<dbReference type="RefSeq" id="WP_265581323.1">
    <property type="nucleotide sequence ID" value="NZ_CP036172.1"/>
</dbReference>
<dbReference type="GO" id="GO:0000156">
    <property type="term" value="F:phosphorelay response regulator activity"/>
    <property type="evidence" value="ECO:0007669"/>
    <property type="project" value="TreeGrafter"/>
</dbReference>
<dbReference type="InterPro" id="IPR004358">
    <property type="entry name" value="Sig_transdc_His_kin-like_C"/>
</dbReference>
<dbReference type="GO" id="GO:0030295">
    <property type="term" value="F:protein kinase activator activity"/>
    <property type="evidence" value="ECO:0007669"/>
    <property type="project" value="TreeGrafter"/>
</dbReference>
<dbReference type="PRINTS" id="PR00344">
    <property type="entry name" value="BCTRLSENSOR"/>
</dbReference>
<dbReference type="GO" id="GO:0005524">
    <property type="term" value="F:ATP binding"/>
    <property type="evidence" value="ECO:0007669"/>
    <property type="project" value="UniProtKB-KW"/>
</dbReference>
<protein>
    <recommendedName>
        <fullName evidence="3">histidine kinase</fullName>
        <ecNumber evidence="3">2.7.13.3</ecNumber>
    </recommendedName>
</protein>
<feature type="transmembrane region" description="Helical" evidence="12">
    <location>
        <begin position="95"/>
        <end position="118"/>
    </location>
</feature>
<dbReference type="SMART" id="SM00091">
    <property type="entry name" value="PAS"/>
    <property type="match status" value="1"/>
</dbReference>
<evidence type="ECO:0000256" key="4">
    <source>
        <dbReference type="ARBA" id="ARBA00022679"/>
    </source>
</evidence>
<keyword evidence="11 12" id="KW-0472">Membrane</keyword>
<dbReference type="SUPFAM" id="SSF55785">
    <property type="entry name" value="PYP-like sensor domain (PAS domain)"/>
    <property type="match status" value="1"/>
</dbReference>
<dbReference type="InterPro" id="IPR050351">
    <property type="entry name" value="BphY/WalK/GraS-like"/>
</dbReference>
<dbReference type="Pfam" id="PF16927">
    <property type="entry name" value="HisKA_7TM"/>
    <property type="match status" value="1"/>
</dbReference>
<keyword evidence="5 12" id="KW-0812">Transmembrane</keyword>
<evidence type="ECO:0000256" key="2">
    <source>
        <dbReference type="ARBA" id="ARBA00004141"/>
    </source>
</evidence>
<organism evidence="15 16">
    <name type="scientific">Methanofollis aquaemaris</name>
    <dbReference type="NCBI Taxonomy" id="126734"/>
    <lineage>
        <taxon>Archaea</taxon>
        <taxon>Methanobacteriati</taxon>
        <taxon>Methanobacteriota</taxon>
        <taxon>Stenosarchaea group</taxon>
        <taxon>Methanomicrobia</taxon>
        <taxon>Methanomicrobiales</taxon>
        <taxon>Methanomicrobiaceae</taxon>
        <taxon>Methanofollis</taxon>
    </lineage>
</organism>
<dbReference type="CDD" id="cd00075">
    <property type="entry name" value="HATPase"/>
    <property type="match status" value="1"/>
</dbReference>
<dbReference type="InterPro" id="IPR035965">
    <property type="entry name" value="PAS-like_dom_sf"/>
</dbReference>
<accession>A0A8A3S2L0</accession>
<dbReference type="Gene3D" id="3.30.450.20">
    <property type="entry name" value="PAS domain"/>
    <property type="match status" value="1"/>
</dbReference>
<evidence type="ECO:0000256" key="10">
    <source>
        <dbReference type="ARBA" id="ARBA00023012"/>
    </source>
</evidence>
<evidence type="ECO:0000313" key="16">
    <source>
        <dbReference type="Proteomes" id="UP001042704"/>
    </source>
</evidence>
<keyword evidence="9 12" id="KW-1133">Transmembrane helix</keyword>
<dbReference type="CDD" id="cd00130">
    <property type="entry name" value="PAS"/>
    <property type="match status" value="1"/>
</dbReference>
<keyword evidence="10" id="KW-0902">Two-component regulatory system</keyword>
<feature type="transmembrane region" description="Helical" evidence="12">
    <location>
        <begin position="64"/>
        <end position="88"/>
    </location>
</feature>
<dbReference type="SUPFAM" id="SSF55874">
    <property type="entry name" value="ATPase domain of HSP90 chaperone/DNA topoisomerase II/histidine kinase"/>
    <property type="match status" value="1"/>
</dbReference>
<evidence type="ECO:0000256" key="12">
    <source>
        <dbReference type="SAM" id="Phobius"/>
    </source>
</evidence>
<reference evidence="15" key="1">
    <citation type="journal article" date="2001" name="Int. J. Syst. Evol. Microbiol.">
        <title>Methanofollis aquaemaris sp. nov., a methanogen isolated from an aquaculture fish pond.</title>
        <authorList>
            <person name="Lai M.C."/>
            <person name="Chen S.C."/>
        </authorList>
    </citation>
    <scope>NUCLEOTIDE SEQUENCE</scope>
    <source>
        <strain evidence="15">N2F9704</strain>
    </source>
</reference>
<dbReference type="Pfam" id="PF08448">
    <property type="entry name" value="PAS_4"/>
    <property type="match status" value="1"/>
</dbReference>
<evidence type="ECO:0000259" key="14">
    <source>
        <dbReference type="PROSITE" id="PS50113"/>
    </source>
</evidence>
<dbReference type="InterPro" id="IPR000700">
    <property type="entry name" value="PAS-assoc_C"/>
</dbReference>
<dbReference type="PANTHER" id="PTHR42878:SF7">
    <property type="entry name" value="SENSOR HISTIDINE KINASE GLRK"/>
    <property type="match status" value="1"/>
</dbReference>
<gene>
    <name evidence="15" type="ORF">RJ40_00195</name>
</gene>
<feature type="transmembrane region" description="Helical" evidence="12">
    <location>
        <begin position="165"/>
        <end position="184"/>
    </location>
</feature>
<dbReference type="Proteomes" id="UP001042704">
    <property type="component" value="Chromosome"/>
</dbReference>
<dbReference type="SMART" id="SM00387">
    <property type="entry name" value="HATPase_c"/>
    <property type="match status" value="1"/>
</dbReference>
<evidence type="ECO:0000259" key="13">
    <source>
        <dbReference type="PROSITE" id="PS50109"/>
    </source>
</evidence>
<dbReference type="PROSITE" id="PS50113">
    <property type="entry name" value="PAC"/>
    <property type="match status" value="1"/>
</dbReference>
<name>A0A8A3S2L0_9EURY</name>
<keyword evidence="8" id="KW-0067">ATP-binding</keyword>
<keyword evidence="4" id="KW-0808">Transferase</keyword>
<dbReference type="InterPro" id="IPR005467">
    <property type="entry name" value="His_kinase_dom"/>
</dbReference>
<feature type="transmembrane region" description="Helical" evidence="12">
    <location>
        <begin position="6"/>
        <end position="24"/>
    </location>
</feature>
<dbReference type="GeneID" id="76422725"/>
<evidence type="ECO:0000256" key="1">
    <source>
        <dbReference type="ARBA" id="ARBA00000085"/>
    </source>
</evidence>
<dbReference type="EMBL" id="CP036172">
    <property type="protein sequence ID" value="QSZ66031.1"/>
    <property type="molecule type" value="Genomic_DNA"/>
</dbReference>
<feature type="domain" description="PAC" evidence="14">
    <location>
        <begin position="284"/>
        <end position="337"/>
    </location>
</feature>
<evidence type="ECO:0000256" key="3">
    <source>
        <dbReference type="ARBA" id="ARBA00012438"/>
    </source>
</evidence>
<dbReference type="InterPro" id="IPR003594">
    <property type="entry name" value="HATPase_dom"/>
</dbReference>
<dbReference type="InterPro" id="IPR036890">
    <property type="entry name" value="HATPase_C_sf"/>
</dbReference>
<feature type="transmembrane region" description="Helical" evidence="12">
    <location>
        <begin position="130"/>
        <end position="153"/>
    </location>
</feature>
<dbReference type="GO" id="GO:0004673">
    <property type="term" value="F:protein histidine kinase activity"/>
    <property type="evidence" value="ECO:0007669"/>
    <property type="project" value="UniProtKB-EC"/>
</dbReference>
<dbReference type="KEGG" id="maqe:RJ40_00195"/>
<comment type="subcellular location">
    <subcellularLocation>
        <location evidence="2">Membrane</location>
        <topology evidence="2">Multi-pass membrane protein</topology>
    </subcellularLocation>
</comment>
<keyword evidence="7" id="KW-0418">Kinase</keyword>
<feature type="domain" description="Histidine kinase" evidence="13">
    <location>
        <begin position="348"/>
        <end position="545"/>
    </location>
</feature>
<dbReference type="Gene3D" id="3.30.565.10">
    <property type="entry name" value="Histidine kinase-like ATPase, C-terminal domain"/>
    <property type="match status" value="1"/>
</dbReference>
<reference evidence="15" key="2">
    <citation type="submission" date="2019-02" db="EMBL/GenBank/DDBJ databases">
        <authorList>
            <person name="Chen S.-C."/>
            <person name="Chien H.-H."/>
            <person name="Lai M.-C."/>
        </authorList>
    </citation>
    <scope>NUCLEOTIDE SEQUENCE</scope>
    <source>
        <strain evidence="15">N2F9704</strain>
    </source>
</reference>